<keyword evidence="1" id="KW-1133">Transmembrane helix</keyword>
<name>A0ABQ4TXU0_9HYPH</name>
<protein>
    <recommendedName>
        <fullName evidence="4">Amino acid transporter</fullName>
    </recommendedName>
</protein>
<evidence type="ECO:0000313" key="3">
    <source>
        <dbReference type="Proteomes" id="UP001055057"/>
    </source>
</evidence>
<comment type="caution">
    <text evidence="2">The sequence shown here is derived from an EMBL/GenBank/DDBJ whole genome shotgun (WGS) entry which is preliminary data.</text>
</comment>
<sequence length="82" mass="8899">MSPRETEKTKLSAAYLNSLAVAVFAVGGFAPLFNSARPHPEDGPAFWLFLVLTAGCWFVSGGLHYFARRALDRLPDDDPSAS</sequence>
<dbReference type="Proteomes" id="UP001055057">
    <property type="component" value="Unassembled WGS sequence"/>
</dbReference>
<evidence type="ECO:0008006" key="4">
    <source>
        <dbReference type="Google" id="ProtNLM"/>
    </source>
</evidence>
<keyword evidence="1" id="KW-0472">Membrane</keyword>
<evidence type="ECO:0000256" key="1">
    <source>
        <dbReference type="SAM" id="Phobius"/>
    </source>
</evidence>
<organism evidence="2 3">
    <name type="scientific">Methylobacterium trifolii</name>
    <dbReference type="NCBI Taxonomy" id="1003092"/>
    <lineage>
        <taxon>Bacteria</taxon>
        <taxon>Pseudomonadati</taxon>
        <taxon>Pseudomonadota</taxon>
        <taxon>Alphaproteobacteria</taxon>
        <taxon>Hyphomicrobiales</taxon>
        <taxon>Methylobacteriaceae</taxon>
        <taxon>Methylobacterium</taxon>
    </lineage>
</organism>
<keyword evidence="1" id="KW-0812">Transmembrane</keyword>
<evidence type="ECO:0000313" key="2">
    <source>
        <dbReference type="EMBL" id="GJE58808.1"/>
    </source>
</evidence>
<accession>A0ABQ4TXU0</accession>
<reference evidence="2" key="1">
    <citation type="journal article" date="2021" name="Front. Microbiol.">
        <title>Comprehensive Comparative Genomics and Phenotyping of Methylobacterium Species.</title>
        <authorList>
            <person name="Alessa O."/>
            <person name="Ogura Y."/>
            <person name="Fujitani Y."/>
            <person name="Takami H."/>
            <person name="Hayashi T."/>
            <person name="Sahin N."/>
            <person name="Tani A."/>
        </authorList>
    </citation>
    <scope>NUCLEOTIDE SEQUENCE</scope>
    <source>
        <strain evidence="2">DSM 23632</strain>
    </source>
</reference>
<gene>
    <name evidence="2" type="ORF">MPOCJGCO_0892</name>
</gene>
<proteinExistence type="predicted"/>
<keyword evidence="3" id="KW-1185">Reference proteome</keyword>
<feature type="transmembrane region" description="Helical" evidence="1">
    <location>
        <begin position="45"/>
        <end position="66"/>
    </location>
</feature>
<dbReference type="EMBL" id="BPRB01000052">
    <property type="protein sequence ID" value="GJE58808.1"/>
    <property type="molecule type" value="Genomic_DNA"/>
</dbReference>
<reference evidence="2" key="2">
    <citation type="submission" date="2021-08" db="EMBL/GenBank/DDBJ databases">
        <authorList>
            <person name="Tani A."/>
            <person name="Ola A."/>
            <person name="Ogura Y."/>
            <person name="Katsura K."/>
            <person name="Hayashi T."/>
        </authorList>
    </citation>
    <scope>NUCLEOTIDE SEQUENCE</scope>
    <source>
        <strain evidence="2">DSM 23632</strain>
    </source>
</reference>
<feature type="transmembrane region" description="Helical" evidence="1">
    <location>
        <begin position="12"/>
        <end position="33"/>
    </location>
</feature>